<accession>A0A8K0DSC7</accession>
<comment type="caution">
    <text evidence="3">The sequence shown here is derived from an EMBL/GenBank/DDBJ whole genome shotgun (WGS) entry which is preliminary data.</text>
</comment>
<keyword evidence="4" id="KW-1185">Reference proteome</keyword>
<reference evidence="3" key="1">
    <citation type="submission" date="2019-08" db="EMBL/GenBank/DDBJ databases">
        <title>The genome of the North American firefly Photinus pyralis.</title>
        <authorList>
            <consortium name="Photinus pyralis genome working group"/>
            <person name="Fallon T.R."/>
            <person name="Sander Lower S.E."/>
            <person name="Weng J.-K."/>
        </authorList>
    </citation>
    <scope>NUCLEOTIDE SEQUENCE</scope>
    <source>
        <strain evidence="3">TRF0915ILg1</strain>
        <tissue evidence="3">Whole body</tissue>
    </source>
</reference>
<feature type="compositionally biased region" description="Polar residues" evidence="1">
    <location>
        <begin position="93"/>
        <end position="109"/>
    </location>
</feature>
<evidence type="ECO:0000256" key="2">
    <source>
        <dbReference type="SAM" id="SignalP"/>
    </source>
</evidence>
<proteinExistence type="predicted"/>
<feature type="compositionally biased region" description="Basic and acidic residues" evidence="1">
    <location>
        <begin position="110"/>
        <end position="128"/>
    </location>
</feature>
<feature type="region of interest" description="Disordered" evidence="1">
    <location>
        <begin position="90"/>
        <end position="139"/>
    </location>
</feature>
<dbReference type="EMBL" id="VTPC01000494">
    <property type="protein sequence ID" value="KAF2905590.1"/>
    <property type="molecule type" value="Genomic_DNA"/>
</dbReference>
<gene>
    <name evidence="3" type="ORF">ILUMI_00589</name>
</gene>
<evidence type="ECO:0000256" key="1">
    <source>
        <dbReference type="SAM" id="MobiDB-lite"/>
    </source>
</evidence>
<organism evidence="3 4">
    <name type="scientific">Ignelater luminosus</name>
    <name type="common">Cucubano</name>
    <name type="synonym">Pyrophorus luminosus</name>
    <dbReference type="NCBI Taxonomy" id="2038154"/>
    <lineage>
        <taxon>Eukaryota</taxon>
        <taxon>Metazoa</taxon>
        <taxon>Ecdysozoa</taxon>
        <taxon>Arthropoda</taxon>
        <taxon>Hexapoda</taxon>
        <taxon>Insecta</taxon>
        <taxon>Pterygota</taxon>
        <taxon>Neoptera</taxon>
        <taxon>Endopterygota</taxon>
        <taxon>Coleoptera</taxon>
        <taxon>Polyphaga</taxon>
        <taxon>Elateriformia</taxon>
        <taxon>Elateroidea</taxon>
        <taxon>Elateridae</taxon>
        <taxon>Agrypninae</taxon>
        <taxon>Pyrophorini</taxon>
        <taxon>Ignelater</taxon>
    </lineage>
</organism>
<sequence>MLKNLFVLFLVLSTTKTSPTGLQSNYSLNTTNSSYTLNEKKDPTKKDANHTISDEDEIFDELILEFLDYDNSTSEDAFEESAELFIAIKENESNNATETGALNETLKNATTEDTRLKRAPRTETERPKRDYRRNPVLQG</sequence>
<name>A0A8K0DSC7_IGNLU</name>
<feature type="chain" id="PRO_5035445951" evidence="2">
    <location>
        <begin position="18"/>
        <end position="139"/>
    </location>
</feature>
<dbReference type="Proteomes" id="UP000801492">
    <property type="component" value="Unassembled WGS sequence"/>
</dbReference>
<dbReference type="AlphaFoldDB" id="A0A8K0DSC7"/>
<feature type="signal peptide" evidence="2">
    <location>
        <begin position="1"/>
        <end position="17"/>
    </location>
</feature>
<evidence type="ECO:0000313" key="3">
    <source>
        <dbReference type="EMBL" id="KAF2905590.1"/>
    </source>
</evidence>
<evidence type="ECO:0000313" key="4">
    <source>
        <dbReference type="Proteomes" id="UP000801492"/>
    </source>
</evidence>
<protein>
    <submittedName>
        <fullName evidence="3">Uncharacterized protein</fullName>
    </submittedName>
</protein>
<dbReference type="OrthoDB" id="10612296at2759"/>
<keyword evidence="2" id="KW-0732">Signal</keyword>